<protein>
    <submittedName>
        <fullName evidence="1">Uncharacterized protein</fullName>
    </submittedName>
</protein>
<reference evidence="2" key="1">
    <citation type="submission" date="2010-08" db="EMBL/GenBank/DDBJ databases">
        <authorList>
            <consortium name="Caenorhabditis japonica Sequencing Consortium"/>
            <person name="Wilson R.K."/>
        </authorList>
    </citation>
    <scope>NUCLEOTIDE SEQUENCE [LARGE SCALE GENOMIC DNA]</scope>
    <source>
        <strain evidence="2">DF5081</strain>
    </source>
</reference>
<proteinExistence type="predicted"/>
<keyword evidence="2" id="KW-1185">Reference proteome</keyword>
<dbReference type="AlphaFoldDB" id="A0A8R1EHG7"/>
<dbReference type="EnsemblMetazoa" id="CJA36988.1">
    <property type="protein sequence ID" value="CJA36988.1"/>
    <property type="gene ID" value="WBGene00212835"/>
</dbReference>
<dbReference type="Proteomes" id="UP000005237">
    <property type="component" value="Unassembled WGS sequence"/>
</dbReference>
<organism evidence="1 2">
    <name type="scientific">Caenorhabditis japonica</name>
    <dbReference type="NCBI Taxonomy" id="281687"/>
    <lineage>
        <taxon>Eukaryota</taxon>
        <taxon>Metazoa</taxon>
        <taxon>Ecdysozoa</taxon>
        <taxon>Nematoda</taxon>
        <taxon>Chromadorea</taxon>
        <taxon>Rhabditida</taxon>
        <taxon>Rhabditina</taxon>
        <taxon>Rhabditomorpha</taxon>
        <taxon>Rhabditoidea</taxon>
        <taxon>Rhabditidae</taxon>
        <taxon>Peloderinae</taxon>
        <taxon>Caenorhabditis</taxon>
    </lineage>
</organism>
<sequence length="74" mass="8798">MFLRKYKVHQFRFPENNFPVVFSFTTCPVVQSVSYSDLILARSWTANHQFSTLSNRQSALLDPLILRFYPFCYI</sequence>
<evidence type="ECO:0000313" key="1">
    <source>
        <dbReference type="EnsemblMetazoa" id="CJA36988.1"/>
    </source>
</evidence>
<evidence type="ECO:0000313" key="2">
    <source>
        <dbReference type="Proteomes" id="UP000005237"/>
    </source>
</evidence>
<reference evidence="1" key="2">
    <citation type="submission" date="2022-06" db="UniProtKB">
        <authorList>
            <consortium name="EnsemblMetazoa"/>
        </authorList>
    </citation>
    <scope>IDENTIFICATION</scope>
    <source>
        <strain evidence="1">DF5081</strain>
    </source>
</reference>
<accession>A0A8R1EHG7</accession>
<name>A0A8R1EHG7_CAEJA</name>